<gene>
    <name evidence="1" type="ORF">QYM36_015138</name>
</gene>
<organism evidence="1 2">
    <name type="scientific">Artemia franciscana</name>
    <name type="common">Brine shrimp</name>
    <name type="synonym">Artemia sanfranciscana</name>
    <dbReference type="NCBI Taxonomy" id="6661"/>
    <lineage>
        <taxon>Eukaryota</taxon>
        <taxon>Metazoa</taxon>
        <taxon>Ecdysozoa</taxon>
        <taxon>Arthropoda</taxon>
        <taxon>Crustacea</taxon>
        <taxon>Branchiopoda</taxon>
        <taxon>Anostraca</taxon>
        <taxon>Artemiidae</taxon>
        <taxon>Artemia</taxon>
    </lineage>
</organism>
<sequence length="125" mass="14096">MIRFLNAKKPFKIALWDVKTMSALSKTDQVLRRCEKFGLNIVAISQARWKGRGKKKISGDRTMFKVLCSGKTESHFAGVAAILGPKETKALCSLKPINERILYARFVSNHAEMSLIVCYALTKLY</sequence>
<comment type="caution">
    <text evidence="1">The sequence shown here is derived from an EMBL/GenBank/DDBJ whole genome shotgun (WGS) entry which is preliminary data.</text>
</comment>
<dbReference type="EMBL" id="JAVRJZ010000019">
    <property type="protein sequence ID" value="KAK2707350.1"/>
    <property type="molecule type" value="Genomic_DNA"/>
</dbReference>
<accession>A0AA88H8J5</accession>
<name>A0AA88H8J5_ARTSF</name>
<dbReference type="AlphaFoldDB" id="A0AA88H8J5"/>
<reference evidence="1" key="1">
    <citation type="submission" date="2023-07" db="EMBL/GenBank/DDBJ databases">
        <title>Chromosome-level genome assembly of Artemia franciscana.</title>
        <authorList>
            <person name="Jo E."/>
        </authorList>
    </citation>
    <scope>NUCLEOTIDE SEQUENCE</scope>
    <source>
        <tissue evidence="1">Whole body</tissue>
    </source>
</reference>
<dbReference type="Proteomes" id="UP001187531">
    <property type="component" value="Unassembled WGS sequence"/>
</dbReference>
<evidence type="ECO:0000313" key="2">
    <source>
        <dbReference type="Proteomes" id="UP001187531"/>
    </source>
</evidence>
<protein>
    <submittedName>
        <fullName evidence="1">Uncharacterized protein</fullName>
    </submittedName>
</protein>
<proteinExistence type="predicted"/>
<evidence type="ECO:0000313" key="1">
    <source>
        <dbReference type="EMBL" id="KAK2707350.1"/>
    </source>
</evidence>
<keyword evidence="2" id="KW-1185">Reference proteome</keyword>